<dbReference type="GO" id="GO:0003677">
    <property type="term" value="F:DNA binding"/>
    <property type="evidence" value="ECO:0007669"/>
    <property type="project" value="UniProtKB-UniRule"/>
</dbReference>
<reference evidence="6 7" key="1">
    <citation type="submission" date="2018-07" db="EMBL/GenBank/DDBJ databases">
        <title>Arthrobacter sp. nov., isolated from raw cow's milk with high bacterial count.</title>
        <authorList>
            <person name="Hahne J."/>
            <person name="Isele D."/>
            <person name="Lipski A."/>
        </authorList>
    </citation>
    <scope>NUCLEOTIDE SEQUENCE [LARGE SCALE GENOMIC DNA]</scope>
    <source>
        <strain evidence="6 7">JZ R-35</strain>
    </source>
</reference>
<dbReference type="PANTHER" id="PTHR47506:SF1">
    <property type="entry name" value="HTH-TYPE TRANSCRIPTIONAL REGULATOR YJDC"/>
    <property type="match status" value="1"/>
</dbReference>
<dbReference type="AlphaFoldDB" id="A0A399JCC7"/>
<protein>
    <submittedName>
        <fullName evidence="6">TetR family transcriptional regulator</fullName>
    </submittedName>
</protein>
<name>A0A399JCC7_9MICC</name>
<dbReference type="InterPro" id="IPR009057">
    <property type="entry name" value="Homeodomain-like_sf"/>
</dbReference>
<feature type="DNA-binding region" description="H-T-H motif" evidence="4">
    <location>
        <begin position="37"/>
        <end position="56"/>
    </location>
</feature>
<dbReference type="SUPFAM" id="SSF48498">
    <property type="entry name" value="Tetracyclin repressor-like, C-terminal domain"/>
    <property type="match status" value="1"/>
</dbReference>
<dbReference type="Pfam" id="PF00440">
    <property type="entry name" value="TetR_N"/>
    <property type="match status" value="1"/>
</dbReference>
<evidence type="ECO:0000256" key="3">
    <source>
        <dbReference type="ARBA" id="ARBA00023163"/>
    </source>
</evidence>
<dbReference type="Proteomes" id="UP000265419">
    <property type="component" value="Unassembled WGS sequence"/>
</dbReference>
<proteinExistence type="predicted"/>
<accession>A0A399JCC7</accession>
<dbReference type="InterPro" id="IPR036271">
    <property type="entry name" value="Tet_transcr_reg_TetR-rel_C_sf"/>
</dbReference>
<dbReference type="InterPro" id="IPR001647">
    <property type="entry name" value="HTH_TetR"/>
</dbReference>
<gene>
    <name evidence="6" type="ORF">DWB68_04900</name>
</gene>
<sequence length="198" mass="20997">MSAQAPSLRERQRSRTRADLVNAALTVLARRGLEASTVTLITQAAGTSRATLYAHFPEGRSQLLLEAYELLGHRVLEAAKAHRAGAEDWAGRIRASLVAMLELASEREIGLFYNVSGPQLVGRGARGIGSSTTRRTIADELELARFRGLLAEGVDPEATAALLVGAIREAGIDAALEPSSAASRLAAFDGLLRGLAVR</sequence>
<keyword evidence="3" id="KW-0804">Transcription</keyword>
<keyword evidence="1" id="KW-0805">Transcription regulation</keyword>
<evidence type="ECO:0000259" key="5">
    <source>
        <dbReference type="PROSITE" id="PS50977"/>
    </source>
</evidence>
<comment type="caution">
    <text evidence="6">The sequence shown here is derived from an EMBL/GenBank/DDBJ whole genome shotgun (WGS) entry which is preliminary data.</text>
</comment>
<evidence type="ECO:0000256" key="1">
    <source>
        <dbReference type="ARBA" id="ARBA00023015"/>
    </source>
</evidence>
<evidence type="ECO:0000256" key="2">
    <source>
        <dbReference type="ARBA" id="ARBA00023125"/>
    </source>
</evidence>
<dbReference type="PROSITE" id="PS50977">
    <property type="entry name" value="HTH_TETR_2"/>
    <property type="match status" value="1"/>
</dbReference>
<dbReference type="PANTHER" id="PTHR47506">
    <property type="entry name" value="TRANSCRIPTIONAL REGULATORY PROTEIN"/>
    <property type="match status" value="1"/>
</dbReference>
<dbReference type="Gene3D" id="1.10.357.10">
    <property type="entry name" value="Tetracycline Repressor, domain 2"/>
    <property type="match status" value="1"/>
</dbReference>
<feature type="domain" description="HTH tetR-type" evidence="5">
    <location>
        <begin position="14"/>
        <end position="74"/>
    </location>
</feature>
<dbReference type="PRINTS" id="PR00455">
    <property type="entry name" value="HTHTETR"/>
</dbReference>
<organism evidence="6 7">
    <name type="scientific">Galactobacter valiniphilus</name>
    <dbReference type="NCBI Taxonomy" id="2676122"/>
    <lineage>
        <taxon>Bacteria</taxon>
        <taxon>Bacillati</taxon>
        <taxon>Actinomycetota</taxon>
        <taxon>Actinomycetes</taxon>
        <taxon>Micrococcales</taxon>
        <taxon>Micrococcaceae</taxon>
        <taxon>Galactobacter</taxon>
    </lineage>
</organism>
<keyword evidence="7" id="KW-1185">Reference proteome</keyword>
<evidence type="ECO:0000256" key="4">
    <source>
        <dbReference type="PROSITE-ProRule" id="PRU00335"/>
    </source>
</evidence>
<keyword evidence="2 4" id="KW-0238">DNA-binding</keyword>
<dbReference type="SUPFAM" id="SSF46689">
    <property type="entry name" value="Homeodomain-like"/>
    <property type="match status" value="1"/>
</dbReference>
<dbReference type="RefSeq" id="WP_119424029.1">
    <property type="nucleotide sequence ID" value="NZ_QQXK01000007.1"/>
</dbReference>
<evidence type="ECO:0000313" key="7">
    <source>
        <dbReference type="Proteomes" id="UP000265419"/>
    </source>
</evidence>
<evidence type="ECO:0000313" key="6">
    <source>
        <dbReference type="EMBL" id="RII42884.1"/>
    </source>
</evidence>
<dbReference type="EMBL" id="QQXK01000007">
    <property type="protein sequence ID" value="RII42884.1"/>
    <property type="molecule type" value="Genomic_DNA"/>
</dbReference>